<evidence type="ECO:0000313" key="2">
    <source>
        <dbReference type="EMBL" id="MDN4161892.1"/>
    </source>
</evidence>
<evidence type="ECO:0000313" key="3">
    <source>
        <dbReference type="Proteomes" id="UP001168537"/>
    </source>
</evidence>
<name>A0ABT8EUP0_9ACTN</name>
<comment type="caution">
    <text evidence="2">The sequence shown here is derived from an EMBL/GenBank/DDBJ whole genome shotgun (WGS) entry which is preliminary data.</text>
</comment>
<organism evidence="2 3">
    <name type="scientific">Nocardioides abyssi</name>
    <dbReference type="NCBI Taxonomy" id="3058370"/>
    <lineage>
        <taxon>Bacteria</taxon>
        <taxon>Bacillati</taxon>
        <taxon>Actinomycetota</taxon>
        <taxon>Actinomycetes</taxon>
        <taxon>Propionibacteriales</taxon>
        <taxon>Nocardioidaceae</taxon>
        <taxon>Nocardioides</taxon>
    </lineage>
</organism>
<dbReference type="Proteomes" id="UP001168537">
    <property type="component" value="Unassembled WGS sequence"/>
</dbReference>
<keyword evidence="3" id="KW-1185">Reference proteome</keyword>
<reference evidence="2" key="1">
    <citation type="submission" date="2023-06" db="EMBL/GenBank/DDBJ databases">
        <title>Draft genome sequence of Nocardioides sp. SOB72.</title>
        <authorList>
            <person name="Zhang G."/>
        </authorList>
    </citation>
    <scope>NUCLEOTIDE SEQUENCE</scope>
    <source>
        <strain evidence="2">SOB72</strain>
    </source>
</reference>
<proteinExistence type="predicted"/>
<evidence type="ECO:0008006" key="4">
    <source>
        <dbReference type="Google" id="ProtNLM"/>
    </source>
</evidence>
<dbReference type="RefSeq" id="WP_300960840.1">
    <property type="nucleotide sequence ID" value="NZ_JAUHJR010000004.1"/>
</dbReference>
<sequence>MAFTDAGPDTYLASGHPTIDERDKPINAGLLTSTDGGHTWQETALAGQVDFHALDHPTAAREASTRSPAGS</sequence>
<evidence type="ECO:0000256" key="1">
    <source>
        <dbReference type="SAM" id="MobiDB-lite"/>
    </source>
</evidence>
<dbReference type="SUPFAM" id="SSF110296">
    <property type="entry name" value="Oligoxyloglucan reducing end-specific cellobiohydrolase"/>
    <property type="match status" value="1"/>
</dbReference>
<accession>A0ABT8EUP0</accession>
<gene>
    <name evidence="2" type="ORF">QWY29_11070</name>
</gene>
<dbReference type="EMBL" id="JAUHJR010000004">
    <property type="protein sequence ID" value="MDN4161892.1"/>
    <property type="molecule type" value="Genomic_DNA"/>
</dbReference>
<feature type="region of interest" description="Disordered" evidence="1">
    <location>
        <begin position="1"/>
        <end position="25"/>
    </location>
</feature>
<protein>
    <recommendedName>
        <fullName evidence="4">Exo-alpha-sialidase</fullName>
    </recommendedName>
</protein>